<dbReference type="Pfam" id="PF00482">
    <property type="entry name" value="T2SSF"/>
    <property type="match status" value="2"/>
</dbReference>
<keyword evidence="3" id="KW-1003">Cell membrane</keyword>
<proteinExistence type="inferred from homology"/>
<feature type="domain" description="Type II secretion system protein GspF" evidence="8">
    <location>
        <begin position="59"/>
        <end position="182"/>
    </location>
</feature>
<gene>
    <name evidence="9" type="ordered locus">Marpi_1374</name>
</gene>
<reference evidence="10" key="2">
    <citation type="submission" date="2012-01" db="EMBL/GenBank/DDBJ databases">
        <title>Complete sequence of chromosome of Marinitoga piezophila KA3.</title>
        <authorList>
            <person name="Lucas S."/>
            <person name="Han J."/>
            <person name="Lapidus A."/>
            <person name="Cheng J.-F."/>
            <person name="Goodwin L."/>
            <person name="Pitluck S."/>
            <person name="Peters L."/>
            <person name="Mikhailova N."/>
            <person name="Teshima H."/>
            <person name="Detter J.C."/>
            <person name="Han C."/>
            <person name="Tapia R."/>
            <person name="Land M."/>
            <person name="Hauser L."/>
            <person name="Kyrpides N."/>
            <person name="Ivanova N."/>
            <person name="Pagani I."/>
            <person name="Jebbar M."/>
            <person name="Vannier P."/>
            <person name="Oger P."/>
            <person name="Cario A."/>
            <person name="Bartlett D."/>
            <person name="Noll K.M."/>
            <person name="Woyke T."/>
        </authorList>
    </citation>
    <scope>NUCLEOTIDE SEQUENCE [LARGE SCALE GENOMIC DNA]</scope>
    <source>
        <strain evidence="10">DSM 14283 / JCM 11233 / KA3</strain>
    </source>
</reference>
<dbReference type="GO" id="GO:0005886">
    <property type="term" value="C:plasma membrane"/>
    <property type="evidence" value="ECO:0007669"/>
    <property type="project" value="UniProtKB-SubCell"/>
</dbReference>
<evidence type="ECO:0000256" key="4">
    <source>
        <dbReference type="ARBA" id="ARBA00022692"/>
    </source>
</evidence>
<dbReference type="InterPro" id="IPR018076">
    <property type="entry name" value="T2SS_GspF_dom"/>
</dbReference>
<protein>
    <submittedName>
        <fullName evidence="9">Type II secretory pathway, component PulF</fullName>
    </submittedName>
</protein>
<evidence type="ECO:0000313" key="10">
    <source>
        <dbReference type="Proteomes" id="UP000007161"/>
    </source>
</evidence>
<evidence type="ECO:0000256" key="1">
    <source>
        <dbReference type="ARBA" id="ARBA00004651"/>
    </source>
</evidence>
<dbReference type="EMBL" id="CP003257">
    <property type="protein sequence ID" value="AEX85774.1"/>
    <property type="molecule type" value="Genomic_DNA"/>
</dbReference>
<dbReference type="Proteomes" id="UP000007161">
    <property type="component" value="Chromosome"/>
</dbReference>
<evidence type="ECO:0000256" key="3">
    <source>
        <dbReference type="ARBA" id="ARBA00022475"/>
    </source>
</evidence>
<keyword evidence="4 7" id="KW-0812">Transmembrane</keyword>
<sequence>MKLFYFEGEEYSREIKGYVFGKNETDALKRVNKSILIKKFEFVKRIKFKKLSQKEHLTFIKSLKALLATNITFFDAVDLMRKNTGITYQLKVALDFIVNNLIAGNTYVESLRSAYFFDYELRVSLSGVSDEKEMIKMLERLENIYQNRINNYKEFKNIIAYPLLLFSAIISLLFFLQFYISPIFSKTFNVKFNFLFSWGIILLFSIIAIAVAVLLKYRRKFDKTIYKIPFLGNLYMKFYLLEFIENTLIFIESGDTLYSAFEKSSEIATSKKVAEEINEMLLKIKNGKDLSDAFKDSSFGELIYALSLSNDIGNMKKPLEIMETHLNLEIGTYVQKLKKIFEPILISILSVIILEIVYTFYNGMFNAINMFEGI</sequence>
<organism evidence="9 10">
    <name type="scientific">Marinitoga piezophila (strain DSM 14283 / JCM 11233 / KA3)</name>
    <dbReference type="NCBI Taxonomy" id="443254"/>
    <lineage>
        <taxon>Bacteria</taxon>
        <taxon>Thermotogati</taxon>
        <taxon>Thermotogota</taxon>
        <taxon>Thermotogae</taxon>
        <taxon>Petrotogales</taxon>
        <taxon>Petrotogaceae</taxon>
        <taxon>Marinitoga</taxon>
    </lineage>
</organism>
<feature type="transmembrane region" description="Helical" evidence="7">
    <location>
        <begin position="158"/>
        <end position="180"/>
    </location>
</feature>
<feature type="transmembrane region" description="Helical" evidence="7">
    <location>
        <begin position="192"/>
        <end position="215"/>
    </location>
</feature>
<dbReference type="PANTHER" id="PTHR30012">
    <property type="entry name" value="GENERAL SECRETION PATHWAY PROTEIN"/>
    <property type="match status" value="1"/>
</dbReference>
<dbReference type="OrthoDB" id="49523at2"/>
<evidence type="ECO:0000256" key="5">
    <source>
        <dbReference type="ARBA" id="ARBA00022989"/>
    </source>
</evidence>
<dbReference type="InterPro" id="IPR003004">
    <property type="entry name" value="GspF/PilC"/>
</dbReference>
<dbReference type="InterPro" id="IPR042094">
    <property type="entry name" value="T2SS_GspF_sf"/>
</dbReference>
<evidence type="ECO:0000256" key="6">
    <source>
        <dbReference type="ARBA" id="ARBA00023136"/>
    </source>
</evidence>
<evidence type="ECO:0000256" key="2">
    <source>
        <dbReference type="ARBA" id="ARBA00005745"/>
    </source>
</evidence>
<keyword evidence="10" id="KW-1185">Reference proteome</keyword>
<dbReference type="eggNOG" id="COG1459">
    <property type="taxonomic scope" value="Bacteria"/>
</dbReference>
<name>H2J3F8_MARPK</name>
<dbReference type="STRING" id="443254.Marpi_1374"/>
<dbReference type="KEGG" id="mpz:Marpi_1374"/>
<dbReference type="AlphaFoldDB" id="H2J3F8"/>
<feature type="transmembrane region" description="Helical" evidence="7">
    <location>
        <begin position="340"/>
        <end position="361"/>
    </location>
</feature>
<comment type="similarity">
    <text evidence="2">Belongs to the GSP F family.</text>
</comment>
<evidence type="ECO:0000313" key="9">
    <source>
        <dbReference type="EMBL" id="AEX85774.1"/>
    </source>
</evidence>
<dbReference type="RefSeq" id="WP_014296845.1">
    <property type="nucleotide sequence ID" value="NC_016751.1"/>
</dbReference>
<keyword evidence="5 7" id="KW-1133">Transmembrane helix</keyword>
<evidence type="ECO:0000259" key="8">
    <source>
        <dbReference type="Pfam" id="PF00482"/>
    </source>
</evidence>
<reference evidence="9 10" key="1">
    <citation type="journal article" date="2012" name="J. Bacteriol.">
        <title>Complete Genome Sequence of the Thermophilic, Piezophilic, Heterotrophic Bacterium Marinitoga piezophila KA3.</title>
        <authorList>
            <person name="Lucas S."/>
            <person name="Han J."/>
            <person name="Lapidus A."/>
            <person name="Cheng J.F."/>
            <person name="Goodwin L.A."/>
            <person name="Pitluck S."/>
            <person name="Peters L."/>
            <person name="Mikhailova N."/>
            <person name="Teshima H."/>
            <person name="Detter J.C."/>
            <person name="Han C."/>
            <person name="Tapia R."/>
            <person name="Land M."/>
            <person name="Hauser L."/>
            <person name="Kyrpides N.C."/>
            <person name="Ivanova N."/>
            <person name="Pagani I."/>
            <person name="Vannier P."/>
            <person name="Oger P."/>
            <person name="Bartlett D.H."/>
            <person name="Noll K.M."/>
            <person name="Woyke T."/>
            <person name="Jebbar M."/>
        </authorList>
    </citation>
    <scope>NUCLEOTIDE SEQUENCE [LARGE SCALE GENOMIC DNA]</scope>
    <source>
        <strain evidence="10">DSM 14283 / JCM 11233 / KA3</strain>
    </source>
</reference>
<comment type="subcellular location">
    <subcellularLocation>
        <location evidence="1">Cell membrane</location>
        <topology evidence="1">Multi-pass membrane protein</topology>
    </subcellularLocation>
</comment>
<feature type="domain" description="Type II secretion system protein GspF" evidence="8">
    <location>
        <begin position="243"/>
        <end position="360"/>
    </location>
</feature>
<dbReference type="Gene3D" id="1.20.81.30">
    <property type="entry name" value="Type II secretion system (T2SS), domain F"/>
    <property type="match status" value="2"/>
</dbReference>
<accession>H2J3F8</accession>
<evidence type="ECO:0000256" key="7">
    <source>
        <dbReference type="SAM" id="Phobius"/>
    </source>
</evidence>
<dbReference type="HOGENOM" id="CLU_739268_0_0_0"/>
<dbReference type="PANTHER" id="PTHR30012:SF0">
    <property type="entry name" value="TYPE II SECRETION SYSTEM PROTEIN F-RELATED"/>
    <property type="match status" value="1"/>
</dbReference>
<keyword evidence="6 7" id="KW-0472">Membrane</keyword>